<evidence type="ECO:0000256" key="7">
    <source>
        <dbReference type="ARBA" id="ARBA00022801"/>
    </source>
</evidence>
<dbReference type="RefSeq" id="WP_063222592.1">
    <property type="nucleotide sequence ID" value="NZ_LJKA01000036.1"/>
</dbReference>
<gene>
    <name evidence="13" type="ORF">B4082_2338</name>
</gene>
<evidence type="ECO:0000256" key="2">
    <source>
        <dbReference type="ARBA" id="ARBA00004613"/>
    </source>
</evidence>
<name>A0A161QV83_BACCE</name>
<dbReference type="InterPro" id="IPR000209">
    <property type="entry name" value="Peptidase_S8/S53_dom"/>
</dbReference>
<dbReference type="CDD" id="cd07477">
    <property type="entry name" value="Peptidases_S8_Subtilisin_subset"/>
    <property type="match status" value="1"/>
</dbReference>
<proteinExistence type="inferred from homology"/>
<evidence type="ECO:0000256" key="5">
    <source>
        <dbReference type="ARBA" id="ARBA00022670"/>
    </source>
</evidence>
<dbReference type="InterPro" id="IPR023827">
    <property type="entry name" value="Peptidase_S8_Asp-AS"/>
</dbReference>
<dbReference type="PROSITE" id="PS00138">
    <property type="entry name" value="SUBTILASE_SER"/>
    <property type="match status" value="1"/>
</dbReference>
<comment type="cofactor">
    <cofactor evidence="1">
        <name>Ca(2+)</name>
        <dbReference type="ChEBI" id="CHEBI:29108"/>
    </cofactor>
</comment>
<evidence type="ECO:0000256" key="11">
    <source>
        <dbReference type="RuleBase" id="RU003355"/>
    </source>
</evidence>
<dbReference type="Gene3D" id="3.40.50.200">
    <property type="entry name" value="Peptidase S8/S53 domain"/>
    <property type="match status" value="1"/>
</dbReference>
<dbReference type="Proteomes" id="UP000076501">
    <property type="component" value="Unassembled WGS sequence"/>
</dbReference>
<comment type="subcellular location">
    <subcellularLocation>
        <location evidence="2">Secreted</location>
    </subcellularLocation>
</comment>
<keyword evidence="4" id="KW-0964">Secreted</keyword>
<dbReference type="InterPro" id="IPR034202">
    <property type="entry name" value="Subtilisin_Carlsberg-like"/>
</dbReference>
<evidence type="ECO:0000259" key="12">
    <source>
        <dbReference type="Pfam" id="PF00082"/>
    </source>
</evidence>
<evidence type="ECO:0000313" key="13">
    <source>
        <dbReference type="EMBL" id="KZD36521.1"/>
    </source>
</evidence>
<dbReference type="InterPro" id="IPR036852">
    <property type="entry name" value="Peptidase_S8/S53_dom_sf"/>
</dbReference>
<dbReference type="PROSITE" id="PS51892">
    <property type="entry name" value="SUBTILASE"/>
    <property type="match status" value="1"/>
</dbReference>
<dbReference type="PROSITE" id="PS00137">
    <property type="entry name" value="SUBTILASE_HIS"/>
    <property type="match status" value="1"/>
</dbReference>
<feature type="active site" description="Charge relay system" evidence="10">
    <location>
        <position position="75"/>
    </location>
</feature>
<evidence type="ECO:0000256" key="9">
    <source>
        <dbReference type="ARBA" id="ARBA00022837"/>
    </source>
</evidence>
<evidence type="ECO:0000256" key="3">
    <source>
        <dbReference type="ARBA" id="ARBA00011073"/>
    </source>
</evidence>
<evidence type="ECO:0000256" key="6">
    <source>
        <dbReference type="ARBA" id="ARBA00022723"/>
    </source>
</evidence>
<dbReference type="PRINTS" id="PR00723">
    <property type="entry name" value="SUBTILISIN"/>
</dbReference>
<dbReference type="PATRIC" id="fig|1396.539.peg.3477"/>
<dbReference type="AlphaFoldDB" id="A0A161QV83"/>
<dbReference type="InterPro" id="IPR015500">
    <property type="entry name" value="Peptidase_S8_subtilisin-rel"/>
</dbReference>
<protein>
    <submittedName>
        <fullName evidence="13">Major intracellular serine protease</fullName>
    </submittedName>
</protein>
<keyword evidence="5 10" id="KW-0645">Protease</keyword>
<dbReference type="InterPro" id="IPR050131">
    <property type="entry name" value="Peptidase_S8_subtilisin-like"/>
</dbReference>
<dbReference type="GO" id="GO:0006508">
    <property type="term" value="P:proteolysis"/>
    <property type="evidence" value="ECO:0007669"/>
    <property type="project" value="UniProtKB-KW"/>
</dbReference>
<comment type="similarity">
    <text evidence="3 10 11">Belongs to the peptidase S8 family.</text>
</comment>
<evidence type="ECO:0000313" key="14">
    <source>
        <dbReference type="Proteomes" id="UP000076501"/>
    </source>
</evidence>
<dbReference type="PANTHER" id="PTHR43806">
    <property type="entry name" value="PEPTIDASE S8"/>
    <property type="match status" value="1"/>
</dbReference>
<evidence type="ECO:0000256" key="10">
    <source>
        <dbReference type="PROSITE-ProRule" id="PRU01240"/>
    </source>
</evidence>
<keyword evidence="9" id="KW-0106">Calcium</keyword>
<dbReference type="GO" id="GO:0005576">
    <property type="term" value="C:extracellular region"/>
    <property type="evidence" value="ECO:0007669"/>
    <property type="project" value="UniProtKB-SubCell"/>
</dbReference>
<dbReference type="InterPro" id="IPR023828">
    <property type="entry name" value="Peptidase_S8_Ser-AS"/>
</dbReference>
<feature type="domain" description="Peptidase S8/S53" evidence="12">
    <location>
        <begin position="29"/>
        <end position="289"/>
    </location>
</feature>
<sequence>MKSTQADTKINDGIDFINAKKYWENGHYGQDTVIAVIDTGCDINHEELKGNIIGTFNFTDDDNGKINIATDYTGHGTHVSGIIAATNTKHSIGIAPKAKLLVIKAIGHTSISTHKHLIKAIRFATAWRGKNGERVDIMNLSLGTKSDVPQLRKAVDEALQENIFVVVAAGNYGDGSELTDEILYPGYYEEVIQVGAVGKNLVPTHMSNTNQNIDFLSLGESVYSTYPQNNYIRLTGTSVATPHITGAISLILSYFKAKHLPFSQNIIYQYLLSHSFLLKGYTNKTQGNGVLKL</sequence>
<dbReference type="EMBL" id="LJKA01000036">
    <property type="protein sequence ID" value="KZD36521.1"/>
    <property type="molecule type" value="Genomic_DNA"/>
</dbReference>
<reference evidence="13 14" key="1">
    <citation type="submission" date="2015-09" db="EMBL/GenBank/DDBJ databases">
        <title>Bacillus cereus food isolates.</title>
        <authorList>
            <person name="Boekhorst J."/>
        </authorList>
    </citation>
    <scope>NUCLEOTIDE SEQUENCE [LARGE SCALE GENOMIC DNA]</scope>
    <source>
        <strain evidence="13 14">B4082</strain>
    </source>
</reference>
<dbReference type="InterPro" id="IPR022398">
    <property type="entry name" value="Peptidase_S8_His-AS"/>
</dbReference>
<dbReference type="PROSITE" id="PS00136">
    <property type="entry name" value="SUBTILASE_ASP"/>
    <property type="match status" value="1"/>
</dbReference>
<evidence type="ECO:0000256" key="4">
    <source>
        <dbReference type="ARBA" id="ARBA00022525"/>
    </source>
</evidence>
<comment type="caution">
    <text evidence="13">The sequence shown here is derived from an EMBL/GenBank/DDBJ whole genome shotgun (WGS) entry which is preliminary data.</text>
</comment>
<feature type="active site" description="Charge relay system" evidence="10">
    <location>
        <position position="238"/>
    </location>
</feature>
<keyword evidence="6" id="KW-0479">Metal-binding</keyword>
<organism evidence="13 14">
    <name type="scientific">Bacillus cereus</name>
    <dbReference type="NCBI Taxonomy" id="1396"/>
    <lineage>
        <taxon>Bacteria</taxon>
        <taxon>Bacillati</taxon>
        <taxon>Bacillota</taxon>
        <taxon>Bacilli</taxon>
        <taxon>Bacillales</taxon>
        <taxon>Bacillaceae</taxon>
        <taxon>Bacillus</taxon>
        <taxon>Bacillus cereus group</taxon>
    </lineage>
</organism>
<keyword evidence="7 10" id="KW-0378">Hydrolase</keyword>
<keyword evidence="8 10" id="KW-0720">Serine protease</keyword>
<dbReference type="GO" id="GO:0046872">
    <property type="term" value="F:metal ion binding"/>
    <property type="evidence" value="ECO:0007669"/>
    <property type="project" value="UniProtKB-KW"/>
</dbReference>
<dbReference type="SUPFAM" id="SSF52743">
    <property type="entry name" value="Subtilisin-like"/>
    <property type="match status" value="1"/>
</dbReference>
<dbReference type="Pfam" id="PF00082">
    <property type="entry name" value="Peptidase_S8"/>
    <property type="match status" value="1"/>
</dbReference>
<evidence type="ECO:0000256" key="1">
    <source>
        <dbReference type="ARBA" id="ARBA00001913"/>
    </source>
</evidence>
<accession>A0A161QV83</accession>
<evidence type="ECO:0000256" key="8">
    <source>
        <dbReference type="ARBA" id="ARBA00022825"/>
    </source>
</evidence>
<dbReference type="GO" id="GO:0004252">
    <property type="term" value="F:serine-type endopeptidase activity"/>
    <property type="evidence" value="ECO:0007669"/>
    <property type="project" value="UniProtKB-UniRule"/>
</dbReference>
<dbReference type="PANTHER" id="PTHR43806:SF11">
    <property type="entry name" value="CEREVISIN-RELATED"/>
    <property type="match status" value="1"/>
</dbReference>
<feature type="active site" description="Charge relay system" evidence="10">
    <location>
        <position position="38"/>
    </location>
</feature>